<keyword evidence="1" id="KW-0732">Signal</keyword>
<organism evidence="3">
    <name type="scientific">Thrips palmi</name>
    <name type="common">Melon thrips</name>
    <dbReference type="NCBI Taxonomy" id="161013"/>
    <lineage>
        <taxon>Eukaryota</taxon>
        <taxon>Metazoa</taxon>
        <taxon>Ecdysozoa</taxon>
        <taxon>Arthropoda</taxon>
        <taxon>Hexapoda</taxon>
        <taxon>Insecta</taxon>
        <taxon>Pterygota</taxon>
        <taxon>Neoptera</taxon>
        <taxon>Paraneoptera</taxon>
        <taxon>Thysanoptera</taxon>
        <taxon>Terebrantia</taxon>
        <taxon>Thripoidea</taxon>
        <taxon>Thripidae</taxon>
        <taxon>Thrips</taxon>
    </lineage>
</organism>
<reference evidence="3" key="1">
    <citation type="submission" date="2025-08" db="UniProtKB">
        <authorList>
            <consortium name="RefSeq"/>
        </authorList>
    </citation>
    <scope>IDENTIFICATION</scope>
    <source>
        <tissue evidence="3">Total insect</tissue>
    </source>
</reference>
<protein>
    <submittedName>
        <fullName evidence="3">Uncharacterized protein LOC117648105</fullName>
    </submittedName>
</protein>
<dbReference type="InParanoid" id="A0A6P8Z176"/>
<feature type="chain" id="PRO_5028404073" evidence="1">
    <location>
        <begin position="18"/>
        <end position="113"/>
    </location>
</feature>
<keyword evidence="2" id="KW-1185">Reference proteome</keyword>
<feature type="signal peptide" evidence="1">
    <location>
        <begin position="1"/>
        <end position="17"/>
    </location>
</feature>
<accession>A0A6P8Z176</accession>
<proteinExistence type="predicted"/>
<dbReference type="AlphaFoldDB" id="A0A6P8Z176"/>
<evidence type="ECO:0000313" key="3">
    <source>
        <dbReference type="RefSeq" id="XP_034246218.1"/>
    </source>
</evidence>
<gene>
    <name evidence="3" type="primary">LOC117648105</name>
</gene>
<name>A0A6P8Z176_THRPL</name>
<evidence type="ECO:0000313" key="2">
    <source>
        <dbReference type="Proteomes" id="UP000515158"/>
    </source>
</evidence>
<sequence length="113" mass="12419">MEAPVSLLLLAVGASLAAPQFFEAATQPYMQDLQDLRDLEPATPPALGDDDADLELAVEAEDAAEYGWEELKGSVDVVDVPLADVQWSLDQLPPSMRKVLRLVLFDKYKVNFT</sequence>
<evidence type="ECO:0000256" key="1">
    <source>
        <dbReference type="SAM" id="SignalP"/>
    </source>
</evidence>
<dbReference type="Proteomes" id="UP000515158">
    <property type="component" value="Unplaced"/>
</dbReference>
<dbReference type="KEGG" id="tpal:117648105"/>
<dbReference type="GeneID" id="117648105"/>
<dbReference type="RefSeq" id="XP_034246218.1">
    <property type="nucleotide sequence ID" value="XM_034390327.1"/>
</dbReference>